<evidence type="ECO:0000313" key="3">
    <source>
        <dbReference type="EMBL" id="EOA17801.1"/>
    </source>
</evidence>
<dbReference type="Proteomes" id="UP000029121">
    <property type="component" value="Unassembled WGS sequence"/>
</dbReference>
<dbReference type="Pfam" id="PF08268">
    <property type="entry name" value="FBA_3"/>
    <property type="match status" value="1"/>
</dbReference>
<accession>R0F855</accession>
<dbReference type="STRING" id="81985.R0F855"/>
<protein>
    <recommendedName>
        <fullName evidence="2">F-box domain-containing protein</fullName>
    </recommendedName>
</protein>
<name>R0F855_9BRAS</name>
<evidence type="ECO:0000256" key="1">
    <source>
        <dbReference type="SAM" id="MobiDB-lite"/>
    </source>
</evidence>
<dbReference type="EMBL" id="KB870811">
    <property type="protein sequence ID" value="EOA17801.1"/>
    <property type="molecule type" value="Genomic_DNA"/>
</dbReference>
<dbReference type="InterPro" id="IPR001810">
    <property type="entry name" value="F-box_dom"/>
</dbReference>
<organism evidence="3 4">
    <name type="scientific">Capsella rubella</name>
    <dbReference type="NCBI Taxonomy" id="81985"/>
    <lineage>
        <taxon>Eukaryota</taxon>
        <taxon>Viridiplantae</taxon>
        <taxon>Streptophyta</taxon>
        <taxon>Embryophyta</taxon>
        <taxon>Tracheophyta</taxon>
        <taxon>Spermatophyta</taxon>
        <taxon>Magnoliopsida</taxon>
        <taxon>eudicotyledons</taxon>
        <taxon>Gunneridae</taxon>
        <taxon>Pentapetalae</taxon>
        <taxon>rosids</taxon>
        <taxon>malvids</taxon>
        <taxon>Brassicales</taxon>
        <taxon>Brassicaceae</taxon>
        <taxon>Camelineae</taxon>
        <taxon>Capsella</taxon>
    </lineage>
</organism>
<reference evidence="4" key="1">
    <citation type="journal article" date="2013" name="Nat. Genet.">
        <title>The Capsella rubella genome and the genomic consequences of rapid mating system evolution.</title>
        <authorList>
            <person name="Slotte T."/>
            <person name="Hazzouri K.M."/>
            <person name="Agren J.A."/>
            <person name="Koenig D."/>
            <person name="Maumus F."/>
            <person name="Guo Y.L."/>
            <person name="Steige K."/>
            <person name="Platts A.E."/>
            <person name="Escobar J.S."/>
            <person name="Newman L.K."/>
            <person name="Wang W."/>
            <person name="Mandakova T."/>
            <person name="Vello E."/>
            <person name="Smith L.M."/>
            <person name="Henz S.R."/>
            <person name="Steffen J."/>
            <person name="Takuno S."/>
            <person name="Brandvain Y."/>
            <person name="Coop G."/>
            <person name="Andolfatto P."/>
            <person name="Hu T.T."/>
            <person name="Blanchette M."/>
            <person name="Clark R.M."/>
            <person name="Quesneville H."/>
            <person name="Nordborg M."/>
            <person name="Gaut B.S."/>
            <person name="Lysak M.A."/>
            <person name="Jenkins J."/>
            <person name="Grimwood J."/>
            <person name="Chapman J."/>
            <person name="Prochnik S."/>
            <person name="Shu S."/>
            <person name="Rokhsar D."/>
            <person name="Schmutz J."/>
            <person name="Weigel D."/>
            <person name="Wright S.I."/>
        </authorList>
    </citation>
    <scope>NUCLEOTIDE SEQUENCE [LARGE SCALE GENOMIC DNA]</scope>
    <source>
        <strain evidence="4">cv. Monte Gargano</strain>
    </source>
</reference>
<dbReference type="Pfam" id="PF00646">
    <property type="entry name" value="F-box"/>
    <property type="match status" value="1"/>
</dbReference>
<dbReference type="AlphaFoldDB" id="R0F855"/>
<dbReference type="CDD" id="cd22157">
    <property type="entry name" value="F-box_AtFBW1-like"/>
    <property type="match status" value="1"/>
</dbReference>
<dbReference type="SMART" id="SM00256">
    <property type="entry name" value="FBOX"/>
    <property type="match status" value="1"/>
</dbReference>
<dbReference type="InterPro" id="IPR017451">
    <property type="entry name" value="F-box-assoc_interact_dom"/>
</dbReference>
<dbReference type="InterPro" id="IPR013187">
    <property type="entry name" value="F-box-assoc_dom_typ3"/>
</dbReference>
<dbReference type="SUPFAM" id="SSF81383">
    <property type="entry name" value="F-box domain"/>
    <property type="match status" value="1"/>
</dbReference>
<evidence type="ECO:0000259" key="2">
    <source>
        <dbReference type="SMART" id="SM00256"/>
    </source>
</evidence>
<proteinExistence type="predicted"/>
<dbReference type="PANTHER" id="PTHR31111">
    <property type="entry name" value="BNAA05G37150D PROTEIN-RELATED"/>
    <property type="match status" value="1"/>
</dbReference>
<dbReference type="NCBIfam" id="TIGR01640">
    <property type="entry name" value="F_box_assoc_1"/>
    <property type="match status" value="1"/>
</dbReference>
<dbReference type="PANTHER" id="PTHR31111:SF43">
    <property type="entry name" value="F-BOX ASSOCIATED UBIQUITINATION EFFECTOR FAMILY PROTEIN"/>
    <property type="match status" value="1"/>
</dbReference>
<feature type="compositionally biased region" description="Basic and acidic residues" evidence="1">
    <location>
        <begin position="1"/>
        <end position="19"/>
    </location>
</feature>
<sequence length="424" mass="49013">MDRRGEEETEYGERRRNQPTEEESLIGKTFELIPLDLIHDILLRLPAKSAVRFRAVSKLWSSITTRPDFIRSFAFQSSSRLCLLVCVKAGDKRLFISLPQHELSVDSAYCSYVDRCQIKYPEGAYRHYHDPGSGSVHGLVSFGDFHEIVVWNPSMRQHVTLPDPPKPIVKYYIRSCLGHDPVEDKYKVLCISGTHRGYHDPFVFTLGPQESWRVAQNSPSYTHIPLPTMGRLGICINGHVYYEAEIRFKGDGDTIIFENVLMSFDVRYEEFNTIKKPPDDHGLGNLMLNYQGKLAWVCSELDFSCIRFWVLGDGDKQEWSLNHFVWPFPSYPQNDPIFKCQLLMRGVTHDTGEFIFTATTFEAFAVLYYDPKRKRARRIVYEGIGDEEFWIHNGILEGIRHNIDWFPNHCESLMSLGNVLIKAD</sequence>
<evidence type="ECO:0000313" key="4">
    <source>
        <dbReference type="Proteomes" id="UP000029121"/>
    </source>
</evidence>
<feature type="region of interest" description="Disordered" evidence="1">
    <location>
        <begin position="1"/>
        <end position="22"/>
    </location>
</feature>
<keyword evidence="4" id="KW-1185">Reference proteome</keyword>
<dbReference type="InterPro" id="IPR036047">
    <property type="entry name" value="F-box-like_dom_sf"/>
</dbReference>
<feature type="domain" description="F-box" evidence="2">
    <location>
        <begin position="33"/>
        <end position="73"/>
    </location>
</feature>
<gene>
    <name evidence="3" type="ORF">CARUB_v10006195mg</name>
</gene>